<keyword evidence="1" id="KW-1133">Transmembrane helix</keyword>
<evidence type="ECO:0000313" key="2">
    <source>
        <dbReference type="EMBL" id="CAB4741971.1"/>
    </source>
</evidence>
<organism evidence="3">
    <name type="scientific">freshwater metagenome</name>
    <dbReference type="NCBI Taxonomy" id="449393"/>
    <lineage>
        <taxon>unclassified sequences</taxon>
        <taxon>metagenomes</taxon>
        <taxon>ecological metagenomes</taxon>
    </lineage>
</organism>
<keyword evidence="1" id="KW-0472">Membrane</keyword>
<feature type="transmembrane region" description="Helical" evidence="1">
    <location>
        <begin position="25"/>
        <end position="48"/>
    </location>
</feature>
<evidence type="ECO:0000256" key="1">
    <source>
        <dbReference type="SAM" id="Phobius"/>
    </source>
</evidence>
<keyword evidence="1" id="KW-0812">Transmembrane</keyword>
<dbReference type="EMBL" id="CAFBNP010000010">
    <property type="protein sequence ID" value="CAB4946352.1"/>
    <property type="molecule type" value="Genomic_DNA"/>
</dbReference>
<name>A0A6J7JWE3_9ZZZZ</name>
<accession>A0A6J7JWE3</accession>
<sequence>MARKRITIEEEDATSQAGWLFADSFLALMVIFLATISFVPVIGGGGVLGSGKVGKIAGSNYVDGLVLAYEEVDKVRIANDIATYITSKKLSPTTAVLYAKVIGGFTTQEGETSGSLQAMKFAVELQKAQIPYFATTKIDLGSSNLIPTKTVVLRLTLSPNGK</sequence>
<dbReference type="EMBL" id="CAEZYS010000147">
    <property type="protein sequence ID" value="CAB4741971.1"/>
    <property type="molecule type" value="Genomic_DNA"/>
</dbReference>
<dbReference type="AlphaFoldDB" id="A0A6J7JWE3"/>
<gene>
    <name evidence="2" type="ORF">UFOPK2782_00974</name>
    <name evidence="3" type="ORF">UFOPK3828_00122</name>
</gene>
<proteinExistence type="predicted"/>
<protein>
    <submittedName>
        <fullName evidence="3">Unannotated protein</fullName>
    </submittedName>
</protein>
<evidence type="ECO:0000313" key="3">
    <source>
        <dbReference type="EMBL" id="CAB4946352.1"/>
    </source>
</evidence>
<reference evidence="3" key="1">
    <citation type="submission" date="2020-05" db="EMBL/GenBank/DDBJ databases">
        <authorList>
            <person name="Chiriac C."/>
            <person name="Salcher M."/>
            <person name="Ghai R."/>
            <person name="Kavagutti S V."/>
        </authorList>
    </citation>
    <scope>NUCLEOTIDE SEQUENCE</scope>
</reference>